<evidence type="ECO:0000256" key="1">
    <source>
        <dbReference type="SAM" id="MobiDB-lite"/>
    </source>
</evidence>
<protein>
    <submittedName>
        <fullName evidence="2">Uncharacterized protein</fullName>
    </submittedName>
</protein>
<organism evidence="2">
    <name type="scientific">uncultured Solirubrobacterales bacterium</name>
    <dbReference type="NCBI Taxonomy" id="768556"/>
    <lineage>
        <taxon>Bacteria</taxon>
        <taxon>Bacillati</taxon>
        <taxon>Actinomycetota</taxon>
        <taxon>Thermoleophilia</taxon>
        <taxon>Solirubrobacterales</taxon>
        <taxon>environmental samples</taxon>
    </lineage>
</organism>
<feature type="non-terminal residue" evidence="2">
    <location>
        <position position="70"/>
    </location>
</feature>
<sequence>DHDQPRDLPRHRRDRRRLPRLHRGSRLLLVLAAVGEGGSGLSDALHPRRTDGHRRGHRRRARLVLRPLGV</sequence>
<gene>
    <name evidence="2" type="ORF">AVDCRST_MAG45-2644</name>
</gene>
<dbReference type="EMBL" id="CADCVU010000227">
    <property type="protein sequence ID" value="CAA9523319.1"/>
    <property type="molecule type" value="Genomic_DNA"/>
</dbReference>
<name>A0A6J4TH64_9ACTN</name>
<dbReference type="AlphaFoldDB" id="A0A6J4TH64"/>
<evidence type="ECO:0000313" key="2">
    <source>
        <dbReference type="EMBL" id="CAA9523319.1"/>
    </source>
</evidence>
<proteinExistence type="predicted"/>
<accession>A0A6J4TH64</accession>
<feature type="compositionally biased region" description="Basic residues" evidence="1">
    <location>
        <begin position="51"/>
        <end position="63"/>
    </location>
</feature>
<feature type="non-terminal residue" evidence="2">
    <location>
        <position position="1"/>
    </location>
</feature>
<reference evidence="2" key="1">
    <citation type="submission" date="2020-02" db="EMBL/GenBank/DDBJ databases">
        <authorList>
            <person name="Meier V. D."/>
        </authorList>
    </citation>
    <scope>NUCLEOTIDE SEQUENCE</scope>
    <source>
        <strain evidence="2">AVDCRST_MAG45</strain>
    </source>
</reference>
<feature type="region of interest" description="Disordered" evidence="1">
    <location>
        <begin position="39"/>
        <end position="70"/>
    </location>
</feature>